<dbReference type="PANTHER" id="PTHR33336">
    <property type="entry name" value="QUINOL MONOOXYGENASE YGIN-RELATED"/>
    <property type="match status" value="1"/>
</dbReference>
<feature type="domain" description="ABM" evidence="1">
    <location>
        <begin position="2"/>
        <end position="91"/>
    </location>
</feature>
<sequence length="100" mass="10757">VLIITGHIAMDPDRVDGATPHLVALMEATRAEEGCVDYVLSPDPSRPGVVCISERWETQEALNSHMKAPHMAEFQSKVAGFGVTGMSVTSYEAASETKLI</sequence>
<dbReference type="PROSITE" id="PS51725">
    <property type="entry name" value="ABM"/>
    <property type="match status" value="1"/>
</dbReference>
<dbReference type="InterPro" id="IPR050744">
    <property type="entry name" value="AI-2_Isomerase_LsrG"/>
</dbReference>
<dbReference type="InterPro" id="IPR011008">
    <property type="entry name" value="Dimeric_a/b-barrel"/>
</dbReference>
<evidence type="ECO:0000313" key="2">
    <source>
        <dbReference type="EMBL" id="SUZ94425.1"/>
    </source>
</evidence>
<feature type="non-terminal residue" evidence="2">
    <location>
        <position position="1"/>
    </location>
</feature>
<name>A0A381RRC6_9ZZZZ</name>
<organism evidence="2">
    <name type="scientific">marine metagenome</name>
    <dbReference type="NCBI Taxonomy" id="408172"/>
    <lineage>
        <taxon>unclassified sequences</taxon>
        <taxon>metagenomes</taxon>
        <taxon>ecological metagenomes</taxon>
    </lineage>
</organism>
<dbReference type="GO" id="GO:0003824">
    <property type="term" value="F:catalytic activity"/>
    <property type="evidence" value="ECO:0007669"/>
    <property type="project" value="TreeGrafter"/>
</dbReference>
<reference evidence="2" key="1">
    <citation type="submission" date="2018-05" db="EMBL/GenBank/DDBJ databases">
        <authorList>
            <person name="Lanie J.A."/>
            <person name="Ng W.-L."/>
            <person name="Kazmierczak K.M."/>
            <person name="Andrzejewski T.M."/>
            <person name="Davidsen T.M."/>
            <person name="Wayne K.J."/>
            <person name="Tettelin H."/>
            <person name="Glass J.I."/>
            <person name="Rusch D."/>
            <person name="Podicherti R."/>
            <person name="Tsui H.-C.T."/>
            <person name="Winkler M.E."/>
        </authorList>
    </citation>
    <scope>NUCLEOTIDE SEQUENCE</scope>
</reference>
<dbReference type="SUPFAM" id="SSF54909">
    <property type="entry name" value="Dimeric alpha+beta barrel"/>
    <property type="match status" value="1"/>
</dbReference>
<dbReference type="EMBL" id="UINC01002234">
    <property type="protein sequence ID" value="SUZ94425.1"/>
    <property type="molecule type" value="Genomic_DNA"/>
</dbReference>
<gene>
    <name evidence="2" type="ORF">METZ01_LOCUS47279</name>
</gene>
<protein>
    <recommendedName>
        <fullName evidence="1">ABM domain-containing protein</fullName>
    </recommendedName>
</protein>
<dbReference type="AlphaFoldDB" id="A0A381RRC6"/>
<proteinExistence type="predicted"/>
<dbReference type="InterPro" id="IPR007138">
    <property type="entry name" value="ABM_dom"/>
</dbReference>
<dbReference type="Pfam" id="PF03992">
    <property type="entry name" value="ABM"/>
    <property type="match status" value="1"/>
</dbReference>
<accession>A0A381RRC6</accession>
<evidence type="ECO:0000259" key="1">
    <source>
        <dbReference type="PROSITE" id="PS51725"/>
    </source>
</evidence>
<dbReference type="Gene3D" id="3.30.70.100">
    <property type="match status" value="1"/>
</dbReference>
<dbReference type="PANTHER" id="PTHR33336:SF3">
    <property type="entry name" value="ABM DOMAIN-CONTAINING PROTEIN"/>
    <property type="match status" value="1"/>
</dbReference>